<keyword evidence="2" id="KW-0812">Transmembrane</keyword>
<protein>
    <submittedName>
        <fullName evidence="3">Uncharacterized protein</fullName>
    </submittedName>
</protein>
<name>A0A2V0NQ18_9CHLO</name>
<dbReference type="AlphaFoldDB" id="A0A2V0NQ18"/>
<feature type="transmembrane region" description="Helical" evidence="2">
    <location>
        <begin position="83"/>
        <end position="105"/>
    </location>
</feature>
<reference evidence="3 4" key="1">
    <citation type="journal article" date="2018" name="Sci. Rep.">
        <title>Raphidocelis subcapitata (=Pseudokirchneriella subcapitata) provides an insight into genome evolution and environmental adaptations in the Sphaeropleales.</title>
        <authorList>
            <person name="Suzuki S."/>
            <person name="Yamaguchi H."/>
            <person name="Nakajima N."/>
            <person name="Kawachi M."/>
        </authorList>
    </citation>
    <scope>NUCLEOTIDE SEQUENCE [LARGE SCALE GENOMIC DNA]</scope>
    <source>
        <strain evidence="3 4">NIES-35</strain>
    </source>
</reference>
<feature type="transmembrane region" description="Helical" evidence="2">
    <location>
        <begin position="244"/>
        <end position="266"/>
    </location>
</feature>
<feature type="transmembrane region" description="Helical" evidence="2">
    <location>
        <begin position="117"/>
        <end position="136"/>
    </location>
</feature>
<dbReference type="EMBL" id="BDRX01000012">
    <property type="protein sequence ID" value="GBF89741.1"/>
    <property type="molecule type" value="Genomic_DNA"/>
</dbReference>
<evidence type="ECO:0000256" key="2">
    <source>
        <dbReference type="SAM" id="Phobius"/>
    </source>
</evidence>
<feature type="compositionally biased region" description="Low complexity" evidence="1">
    <location>
        <begin position="1"/>
        <end position="25"/>
    </location>
</feature>
<feature type="transmembrane region" description="Helical" evidence="2">
    <location>
        <begin position="213"/>
        <end position="232"/>
    </location>
</feature>
<feature type="transmembrane region" description="Helical" evidence="2">
    <location>
        <begin position="278"/>
        <end position="295"/>
    </location>
</feature>
<keyword evidence="2" id="KW-0472">Membrane</keyword>
<sequence>MAAPASPAAAAPARADAGLPAKPATASPPSPERQRLAKLWAAVMTATMGVYAFLAFFVVPRAPIGYGLFWPPAGTGGLTLGEFASIMANAAAILAAATLVQDVLWPFIGAKQRGEKVFFVTSILVRFIFIGALVYHHYGPSGEDVAVIGDSRHRHLLMSVFYASYTSDLIQIWRRPSEFTKTFAKFMVPHHFLSFAWFTPWMVFMAPRGVEGAPIWNTVFIYLCAAIPNQSYKLMGCWYKPSWYSLLIMPAVCAHWLVLLTSQAYFNVQCACSAWGCWYPSTIMMLIGAWGMAFFDIPNFMDSMIFTYTRMQGETMGFWDLGPIMSGRSSGSSKKAPAAPAPAPLSISEAQIDGNDSGALSDGSDAPVTVELILRPQLSAGGKSADIAALLAAAGAAGAAAAPLAGGGKSVDLSTGDGLRRRALAARPPRHLAPARA</sequence>
<evidence type="ECO:0000256" key="1">
    <source>
        <dbReference type="SAM" id="MobiDB-lite"/>
    </source>
</evidence>
<dbReference type="OrthoDB" id="10456458at2759"/>
<accession>A0A2V0NQ18</accession>
<dbReference type="Proteomes" id="UP000247498">
    <property type="component" value="Unassembled WGS sequence"/>
</dbReference>
<gene>
    <name evidence="3" type="ORF">Rsub_02911</name>
</gene>
<feature type="region of interest" description="Disordered" evidence="1">
    <location>
        <begin position="1"/>
        <end position="31"/>
    </location>
</feature>
<dbReference type="InParanoid" id="A0A2V0NQ18"/>
<organism evidence="3 4">
    <name type="scientific">Raphidocelis subcapitata</name>
    <dbReference type="NCBI Taxonomy" id="307507"/>
    <lineage>
        <taxon>Eukaryota</taxon>
        <taxon>Viridiplantae</taxon>
        <taxon>Chlorophyta</taxon>
        <taxon>core chlorophytes</taxon>
        <taxon>Chlorophyceae</taxon>
        <taxon>CS clade</taxon>
        <taxon>Sphaeropleales</taxon>
        <taxon>Selenastraceae</taxon>
        <taxon>Raphidocelis</taxon>
    </lineage>
</organism>
<evidence type="ECO:0000313" key="3">
    <source>
        <dbReference type="EMBL" id="GBF89741.1"/>
    </source>
</evidence>
<comment type="caution">
    <text evidence="3">The sequence shown here is derived from an EMBL/GenBank/DDBJ whole genome shotgun (WGS) entry which is preliminary data.</text>
</comment>
<feature type="transmembrane region" description="Helical" evidence="2">
    <location>
        <begin position="186"/>
        <end position="207"/>
    </location>
</feature>
<keyword evidence="2" id="KW-1133">Transmembrane helix</keyword>
<keyword evidence="4" id="KW-1185">Reference proteome</keyword>
<proteinExistence type="predicted"/>
<feature type="transmembrane region" description="Helical" evidence="2">
    <location>
        <begin position="39"/>
        <end position="63"/>
    </location>
</feature>
<evidence type="ECO:0000313" key="4">
    <source>
        <dbReference type="Proteomes" id="UP000247498"/>
    </source>
</evidence>